<protein>
    <submittedName>
        <fullName evidence="1">Uncharacterized protein</fullName>
    </submittedName>
</protein>
<dbReference type="Proteomes" id="UP000299102">
    <property type="component" value="Unassembled WGS sequence"/>
</dbReference>
<comment type="caution">
    <text evidence="1">The sequence shown here is derived from an EMBL/GenBank/DDBJ whole genome shotgun (WGS) entry which is preliminary data.</text>
</comment>
<dbReference type="AlphaFoldDB" id="A0A4C1TE05"/>
<accession>A0A4C1TE05</accession>
<evidence type="ECO:0000313" key="1">
    <source>
        <dbReference type="EMBL" id="GBP12345.1"/>
    </source>
</evidence>
<dbReference type="EMBL" id="BGZK01000051">
    <property type="protein sequence ID" value="GBP12345.1"/>
    <property type="molecule type" value="Genomic_DNA"/>
</dbReference>
<keyword evidence="2" id="KW-1185">Reference proteome</keyword>
<proteinExistence type="predicted"/>
<organism evidence="1 2">
    <name type="scientific">Eumeta variegata</name>
    <name type="common">Bagworm moth</name>
    <name type="synonym">Eumeta japonica</name>
    <dbReference type="NCBI Taxonomy" id="151549"/>
    <lineage>
        <taxon>Eukaryota</taxon>
        <taxon>Metazoa</taxon>
        <taxon>Ecdysozoa</taxon>
        <taxon>Arthropoda</taxon>
        <taxon>Hexapoda</taxon>
        <taxon>Insecta</taxon>
        <taxon>Pterygota</taxon>
        <taxon>Neoptera</taxon>
        <taxon>Endopterygota</taxon>
        <taxon>Lepidoptera</taxon>
        <taxon>Glossata</taxon>
        <taxon>Ditrysia</taxon>
        <taxon>Tineoidea</taxon>
        <taxon>Psychidae</taxon>
        <taxon>Oiketicinae</taxon>
        <taxon>Eumeta</taxon>
    </lineage>
</organism>
<gene>
    <name evidence="1" type="ORF">EVAR_75779_1</name>
</gene>
<evidence type="ECO:0000313" key="2">
    <source>
        <dbReference type="Proteomes" id="UP000299102"/>
    </source>
</evidence>
<name>A0A4C1TE05_EUMVA</name>
<sequence length="75" mass="7908">MRRSEVLETIVIEVAVSEKNCSERKSLNVPSTTLALSNTMSALKPAHSVIRGSLATGAGNQCLASPPWVRPSVCG</sequence>
<reference evidence="1 2" key="1">
    <citation type="journal article" date="2019" name="Commun. Biol.">
        <title>The bagworm genome reveals a unique fibroin gene that provides high tensile strength.</title>
        <authorList>
            <person name="Kono N."/>
            <person name="Nakamura H."/>
            <person name="Ohtoshi R."/>
            <person name="Tomita M."/>
            <person name="Numata K."/>
            <person name="Arakawa K."/>
        </authorList>
    </citation>
    <scope>NUCLEOTIDE SEQUENCE [LARGE SCALE GENOMIC DNA]</scope>
</reference>